<organism evidence="1 2">
    <name type="scientific">Meloidogyne enterolobii</name>
    <name type="common">Root-knot nematode worm</name>
    <name type="synonym">Meloidogyne mayaguensis</name>
    <dbReference type="NCBI Taxonomy" id="390850"/>
    <lineage>
        <taxon>Eukaryota</taxon>
        <taxon>Metazoa</taxon>
        <taxon>Ecdysozoa</taxon>
        <taxon>Nematoda</taxon>
        <taxon>Chromadorea</taxon>
        <taxon>Rhabditida</taxon>
        <taxon>Tylenchina</taxon>
        <taxon>Tylenchomorpha</taxon>
        <taxon>Tylenchoidea</taxon>
        <taxon>Meloidogynidae</taxon>
        <taxon>Meloidogyninae</taxon>
        <taxon>Meloidogyne</taxon>
    </lineage>
</organism>
<keyword evidence="2" id="KW-1185">Reference proteome</keyword>
<evidence type="ECO:0000313" key="2">
    <source>
        <dbReference type="Proteomes" id="UP001497535"/>
    </source>
</evidence>
<accession>A0ACB0ZNT3</accession>
<evidence type="ECO:0000313" key="1">
    <source>
        <dbReference type="EMBL" id="CAK5080732.1"/>
    </source>
</evidence>
<reference evidence="1" key="1">
    <citation type="submission" date="2023-11" db="EMBL/GenBank/DDBJ databases">
        <authorList>
            <person name="Poullet M."/>
        </authorList>
    </citation>
    <scope>NUCLEOTIDE SEQUENCE</scope>
    <source>
        <strain evidence="1">E1834</strain>
    </source>
</reference>
<gene>
    <name evidence="1" type="ORF">MENTE1834_LOCUS27919</name>
</gene>
<dbReference type="EMBL" id="CAVMJV010000042">
    <property type="protein sequence ID" value="CAK5080732.1"/>
    <property type="molecule type" value="Genomic_DNA"/>
</dbReference>
<sequence length="299" mass="33244">MEFDDFGDLFGDEVLEMEEKDVEKDEIEQEKSTQKAKDLENVWEKQKKKQIQKKIMPQPRLSERELTALRKATTSSRSASRWLLQMLGPLRLKLKSINNDHYRVNPVFGFVEPGAAEVDVFRYPGPPKGDDKLEICFAEAAVDTAAAKAVFPPGSSGEFKIDIPVAAVWPYEQETYFGPPSEVQVKPAAIQVPISGGSVSLQLMNSNNEVRFAFKLKTSNNEYYRVSSVYGFVDPGAAVQVEDIRQDGPPEDDKLEICFAGAPPDAGDAKAIFSPGSSGEFKIPVGLEAHWTPHMPEQY</sequence>
<name>A0ACB0ZNT3_MELEN</name>
<dbReference type="Proteomes" id="UP001497535">
    <property type="component" value="Unassembled WGS sequence"/>
</dbReference>
<protein>
    <submittedName>
        <fullName evidence="1">Uncharacterized protein</fullName>
    </submittedName>
</protein>
<proteinExistence type="predicted"/>
<comment type="caution">
    <text evidence="1">The sequence shown here is derived from an EMBL/GenBank/DDBJ whole genome shotgun (WGS) entry which is preliminary data.</text>
</comment>